<organism evidence="1">
    <name type="scientific">Anguilla anguilla</name>
    <name type="common">European freshwater eel</name>
    <name type="synonym">Muraena anguilla</name>
    <dbReference type="NCBI Taxonomy" id="7936"/>
    <lineage>
        <taxon>Eukaryota</taxon>
        <taxon>Metazoa</taxon>
        <taxon>Chordata</taxon>
        <taxon>Craniata</taxon>
        <taxon>Vertebrata</taxon>
        <taxon>Euteleostomi</taxon>
        <taxon>Actinopterygii</taxon>
        <taxon>Neopterygii</taxon>
        <taxon>Teleostei</taxon>
        <taxon>Anguilliformes</taxon>
        <taxon>Anguillidae</taxon>
        <taxon>Anguilla</taxon>
    </lineage>
</organism>
<dbReference type="EMBL" id="GBXM01091384">
    <property type="protein sequence ID" value="JAH17193.1"/>
    <property type="molecule type" value="Transcribed_RNA"/>
</dbReference>
<reference evidence="1" key="1">
    <citation type="submission" date="2014-11" db="EMBL/GenBank/DDBJ databases">
        <authorList>
            <person name="Amaro Gonzalez C."/>
        </authorList>
    </citation>
    <scope>NUCLEOTIDE SEQUENCE</scope>
</reference>
<protein>
    <submittedName>
        <fullName evidence="1">Uncharacterized protein</fullName>
    </submittedName>
</protein>
<sequence>MCHSSKLSRLVIWSCFSRPNRKSI</sequence>
<evidence type="ECO:0000313" key="1">
    <source>
        <dbReference type="EMBL" id="JAH17193.1"/>
    </source>
</evidence>
<reference evidence="1" key="2">
    <citation type="journal article" date="2015" name="Fish Shellfish Immunol.">
        <title>Early steps in the European eel (Anguilla anguilla)-Vibrio vulnificus interaction in the gills: Role of the RtxA13 toxin.</title>
        <authorList>
            <person name="Callol A."/>
            <person name="Pajuelo D."/>
            <person name="Ebbesson L."/>
            <person name="Teles M."/>
            <person name="MacKenzie S."/>
            <person name="Amaro C."/>
        </authorList>
    </citation>
    <scope>NUCLEOTIDE SEQUENCE</scope>
</reference>
<dbReference type="AlphaFoldDB" id="A0A0E9QMC8"/>
<accession>A0A0E9QMC8</accession>
<name>A0A0E9QMC8_ANGAN</name>
<proteinExistence type="predicted"/>